<gene>
    <name evidence="1" type="ORF">DPMN_112809</name>
</gene>
<dbReference type="EMBL" id="JAIWYP010000004">
    <property type="protein sequence ID" value="KAH3839380.1"/>
    <property type="molecule type" value="Genomic_DNA"/>
</dbReference>
<evidence type="ECO:0000313" key="2">
    <source>
        <dbReference type="Proteomes" id="UP000828390"/>
    </source>
</evidence>
<name>A0A9D4KH01_DREPO</name>
<comment type="caution">
    <text evidence="1">The sequence shown here is derived from an EMBL/GenBank/DDBJ whole genome shotgun (WGS) entry which is preliminary data.</text>
</comment>
<dbReference type="Proteomes" id="UP000828390">
    <property type="component" value="Unassembled WGS sequence"/>
</dbReference>
<sequence length="132" mass="15256">MQRKCKTLLQPHDHHNGRVTTFPMTWRVRSNSLSGGHTMKPSSGTFQIITKYHHFFVSKDDHGVLHCKEYADSTKECFDLLKCAINKNAMPPLKTIPVLPLARKWHLYDHISIFFRSESAKEKTCPKPLIPK</sequence>
<reference evidence="1" key="1">
    <citation type="journal article" date="2019" name="bioRxiv">
        <title>The Genome of the Zebra Mussel, Dreissena polymorpha: A Resource for Invasive Species Research.</title>
        <authorList>
            <person name="McCartney M.A."/>
            <person name="Auch B."/>
            <person name="Kono T."/>
            <person name="Mallez S."/>
            <person name="Zhang Y."/>
            <person name="Obille A."/>
            <person name="Becker A."/>
            <person name="Abrahante J.E."/>
            <person name="Garbe J."/>
            <person name="Badalamenti J.P."/>
            <person name="Herman A."/>
            <person name="Mangelson H."/>
            <person name="Liachko I."/>
            <person name="Sullivan S."/>
            <person name="Sone E.D."/>
            <person name="Koren S."/>
            <person name="Silverstein K.A.T."/>
            <person name="Beckman K.B."/>
            <person name="Gohl D.M."/>
        </authorList>
    </citation>
    <scope>NUCLEOTIDE SEQUENCE</scope>
    <source>
        <strain evidence="1">Duluth1</strain>
        <tissue evidence="1">Whole animal</tissue>
    </source>
</reference>
<accession>A0A9D4KH01</accession>
<proteinExistence type="predicted"/>
<keyword evidence="2" id="KW-1185">Reference proteome</keyword>
<organism evidence="1 2">
    <name type="scientific">Dreissena polymorpha</name>
    <name type="common">Zebra mussel</name>
    <name type="synonym">Mytilus polymorpha</name>
    <dbReference type="NCBI Taxonomy" id="45954"/>
    <lineage>
        <taxon>Eukaryota</taxon>
        <taxon>Metazoa</taxon>
        <taxon>Spiralia</taxon>
        <taxon>Lophotrochozoa</taxon>
        <taxon>Mollusca</taxon>
        <taxon>Bivalvia</taxon>
        <taxon>Autobranchia</taxon>
        <taxon>Heteroconchia</taxon>
        <taxon>Euheterodonta</taxon>
        <taxon>Imparidentia</taxon>
        <taxon>Neoheterodontei</taxon>
        <taxon>Myida</taxon>
        <taxon>Dreissenoidea</taxon>
        <taxon>Dreissenidae</taxon>
        <taxon>Dreissena</taxon>
    </lineage>
</organism>
<evidence type="ECO:0000313" key="1">
    <source>
        <dbReference type="EMBL" id="KAH3839380.1"/>
    </source>
</evidence>
<dbReference type="AlphaFoldDB" id="A0A9D4KH01"/>
<reference evidence="1" key="2">
    <citation type="submission" date="2020-11" db="EMBL/GenBank/DDBJ databases">
        <authorList>
            <person name="McCartney M.A."/>
            <person name="Auch B."/>
            <person name="Kono T."/>
            <person name="Mallez S."/>
            <person name="Becker A."/>
            <person name="Gohl D.M."/>
            <person name="Silverstein K.A.T."/>
            <person name="Koren S."/>
            <person name="Bechman K.B."/>
            <person name="Herman A."/>
            <person name="Abrahante J.E."/>
            <person name="Garbe J."/>
        </authorList>
    </citation>
    <scope>NUCLEOTIDE SEQUENCE</scope>
    <source>
        <strain evidence="1">Duluth1</strain>
        <tissue evidence="1">Whole animal</tissue>
    </source>
</reference>
<protein>
    <submittedName>
        <fullName evidence="1">Uncharacterized protein</fullName>
    </submittedName>
</protein>